<evidence type="ECO:0008006" key="3">
    <source>
        <dbReference type="Google" id="ProtNLM"/>
    </source>
</evidence>
<accession>A0ABP2KWS5</accession>
<organism evidence="1 2">
    <name type="scientific">Streptococcus porcinus str. Jelinkova 176</name>
    <dbReference type="NCBI Taxonomy" id="873448"/>
    <lineage>
        <taxon>Bacteria</taxon>
        <taxon>Bacillati</taxon>
        <taxon>Bacillota</taxon>
        <taxon>Bacilli</taxon>
        <taxon>Lactobacillales</taxon>
        <taxon>Streptococcaceae</taxon>
        <taxon>Streptococcus</taxon>
    </lineage>
</organism>
<reference evidence="1 2" key="1">
    <citation type="journal article" date="2014" name="Int. J. Syst. Evol. Microbiol.">
        <title>Phylogenomics and the dynamic genome evolution of the genus Streptococcus.</title>
        <authorList>
            <consortium name="The Broad Institute Genome Sequencing Platform"/>
            <person name="Richards V.P."/>
            <person name="Palmer S.R."/>
            <person name="Pavinski Bitar P.D."/>
            <person name="Qin X."/>
            <person name="Weinstock G.M."/>
            <person name="Highlander S.K."/>
            <person name="Town C.D."/>
            <person name="Burne R.A."/>
            <person name="Stanhope M.J."/>
        </authorList>
    </citation>
    <scope>NUCLEOTIDE SEQUENCE [LARGE SCALE GENOMIC DNA]</scope>
    <source>
        <strain evidence="1 2">Jelinkova 176</strain>
    </source>
</reference>
<dbReference type="RefSeq" id="WP_003082790.1">
    <property type="nucleotide sequence ID" value="NZ_AEUU02000001.1"/>
</dbReference>
<keyword evidence="2" id="KW-1185">Reference proteome</keyword>
<comment type="caution">
    <text evidence="1">The sequence shown here is derived from an EMBL/GenBank/DDBJ whole genome shotgun (WGS) entry which is preliminary data.</text>
</comment>
<gene>
    <name evidence="1" type="ORF">STRPO_0253</name>
</gene>
<name>A0ABP2KWS5_STRPO</name>
<sequence length="69" mass="8258">MKEFINSQIDLYETILNCVAEKWPKMEENKKIKIVNAIYQSWSLTDINSTLEAIEMDVDRYENLCKQKR</sequence>
<evidence type="ECO:0000313" key="2">
    <source>
        <dbReference type="Proteomes" id="UP000005356"/>
    </source>
</evidence>
<proteinExistence type="predicted"/>
<dbReference type="EMBL" id="AEUU02000001">
    <property type="protein sequence ID" value="EGJ26528.1"/>
    <property type="molecule type" value="Genomic_DNA"/>
</dbReference>
<dbReference type="Proteomes" id="UP000005356">
    <property type="component" value="Unassembled WGS sequence"/>
</dbReference>
<protein>
    <recommendedName>
        <fullName evidence="3">Phage protein</fullName>
    </recommendedName>
</protein>
<evidence type="ECO:0000313" key="1">
    <source>
        <dbReference type="EMBL" id="EGJ26528.1"/>
    </source>
</evidence>